<dbReference type="PRINTS" id="PR00111">
    <property type="entry name" value="ABHYDROLASE"/>
</dbReference>
<dbReference type="Gene3D" id="3.40.50.1820">
    <property type="entry name" value="alpha/beta hydrolase"/>
    <property type="match status" value="1"/>
</dbReference>
<dbReference type="SUPFAM" id="SSF53474">
    <property type="entry name" value="alpha/beta-Hydrolases"/>
    <property type="match status" value="1"/>
</dbReference>
<dbReference type="InterPro" id="IPR000639">
    <property type="entry name" value="Epox_hydrolase-like"/>
</dbReference>
<accession>A0A1G2RHU9</accession>
<protein>
    <recommendedName>
        <fullName evidence="1">AB hydrolase-1 domain-containing protein</fullName>
    </recommendedName>
</protein>
<name>A0A1G2RHU9_9BACT</name>
<feature type="non-terminal residue" evidence="2">
    <location>
        <position position="181"/>
    </location>
</feature>
<organism evidence="2 3">
    <name type="scientific">Candidatus Wildermuthbacteria bacterium RIFCSPLOWO2_01_FULL_47_18</name>
    <dbReference type="NCBI Taxonomy" id="1802460"/>
    <lineage>
        <taxon>Bacteria</taxon>
        <taxon>Candidatus Wildermuthiibacteriota</taxon>
    </lineage>
</organism>
<comment type="caution">
    <text evidence="2">The sequence shown here is derived from an EMBL/GenBank/DDBJ whole genome shotgun (WGS) entry which is preliminary data.</text>
</comment>
<dbReference type="InterPro" id="IPR029058">
    <property type="entry name" value="AB_hydrolase_fold"/>
</dbReference>
<dbReference type="PANTHER" id="PTHR43798">
    <property type="entry name" value="MONOACYLGLYCEROL LIPASE"/>
    <property type="match status" value="1"/>
</dbReference>
<dbReference type="AlphaFoldDB" id="A0A1G2RHU9"/>
<reference evidence="2 3" key="1">
    <citation type="journal article" date="2016" name="Nat. Commun.">
        <title>Thousands of microbial genomes shed light on interconnected biogeochemical processes in an aquifer system.</title>
        <authorList>
            <person name="Anantharaman K."/>
            <person name="Brown C.T."/>
            <person name="Hug L.A."/>
            <person name="Sharon I."/>
            <person name="Castelle C.J."/>
            <person name="Probst A.J."/>
            <person name="Thomas B.C."/>
            <person name="Singh A."/>
            <person name="Wilkins M.J."/>
            <person name="Karaoz U."/>
            <person name="Brodie E.L."/>
            <person name="Williams K.H."/>
            <person name="Hubbard S.S."/>
            <person name="Banfield J.F."/>
        </authorList>
    </citation>
    <scope>NUCLEOTIDE SEQUENCE [LARGE SCALE GENOMIC DNA]</scope>
</reference>
<dbReference type="Pfam" id="PF00561">
    <property type="entry name" value="Abhydrolase_1"/>
    <property type="match status" value="1"/>
</dbReference>
<evidence type="ECO:0000313" key="2">
    <source>
        <dbReference type="EMBL" id="OHA72347.1"/>
    </source>
</evidence>
<evidence type="ECO:0000313" key="3">
    <source>
        <dbReference type="Proteomes" id="UP000177287"/>
    </source>
</evidence>
<dbReference type="PRINTS" id="PR00412">
    <property type="entry name" value="EPOXHYDRLASE"/>
</dbReference>
<dbReference type="InterPro" id="IPR000073">
    <property type="entry name" value="AB_hydrolase_1"/>
</dbReference>
<dbReference type="InterPro" id="IPR050266">
    <property type="entry name" value="AB_hydrolase_sf"/>
</dbReference>
<dbReference type="EMBL" id="MHUF01000020">
    <property type="protein sequence ID" value="OHA72347.1"/>
    <property type="molecule type" value="Genomic_DNA"/>
</dbReference>
<dbReference type="GO" id="GO:0003824">
    <property type="term" value="F:catalytic activity"/>
    <property type="evidence" value="ECO:0007669"/>
    <property type="project" value="InterPro"/>
</dbReference>
<gene>
    <name evidence="2" type="ORF">A3A27_02100</name>
</gene>
<proteinExistence type="predicted"/>
<dbReference type="Proteomes" id="UP000177287">
    <property type="component" value="Unassembled WGS sequence"/>
</dbReference>
<feature type="domain" description="AB hydrolase-1" evidence="1">
    <location>
        <begin position="1"/>
        <end position="99"/>
    </location>
</feature>
<evidence type="ECO:0000259" key="1">
    <source>
        <dbReference type="Pfam" id="PF00561"/>
    </source>
</evidence>
<sequence>MLHGWGRGSVAYAQVMEGLAEKGYQVIVPDLPGFGGTEPPKEAWGVDEYAQFAFQFSQKLGLAKFYLLGHSFGGQVAVKLATGHPELVQGLILYAAAVIRRRPKARTKAIQAIARAGNSMLSVSPFSVFKKPMRKVFYRLFGIGSASYSQGVMKEVREKIIRQDLSHLLPNVSLPALILWG</sequence>